<evidence type="ECO:0000313" key="2">
    <source>
        <dbReference type="EMBL" id="GLC52959.1"/>
    </source>
</evidence>
<feature type="region of interest" description="Disordered" evidence="1">
    <location>
        <begin position="171"/>
        <end position="191"/>
    </location>
</feature>
<proteinExistence type="predicted"/>
<protein>
    <submittedName>
        <fullName evidence="2">Uncharacterized protein</fullName>
    </submittedName>
</protein>
<feature type="region of interest" description="Disordered" evidence="1">
    <location>
        <begin position="1"/>
        <end position="32"/>
    </location>
</feature>
<reference evidence="2 3" key="1">
    <citation type="journal article" date="2023" name="Commun. Biol.">
        <title>Reorganization of the ancestral sex-determining regions during the evolution of trioecy in Pleodorina starrii.</title>
        <authorList>
            <person name="Takahashi K."/>
            <person name="Suzuki S."/>
            <person name="Kawai-Toyooka H."/>
            <person name="Yamamoto K."/>
            <person name="Hamaji T."/>
            <person name="Ootsuki R."/>
            <person name="Yamaguchi H."/>
            <person name="Kawachi M."/>
            <person name="Higashiyama T."/>
            <person name="Nozaki H."/>
        </authorList>
    </citation>
    <scope>NUCLEOTIDE SEQUENCE [LARGE SCALE GENOMIC DNA]</scope>
    <source>
        <strain evidence="2 3">NIES-4479</strain>
    </source>
</reference>
<dbReference type="OrthoDB" id="538515at2759"/>
<dbReference type="AlphaFoldDB" id="A0A9W6BIW4"/>
<name>A0A9W6BIW4_9CHLO</name>
<accession>A0A9W6BIW4</accession>
<keyword evidence="3" id="KW-1185">Reference proteome</keyword>
<evidence type="ECO:0000313" key="3">
    <source>
        <dbReference type="Proteomes" id="UP001165080"/>
    </source>
</evidence>
<evidence type="ECO:0000256" key="1">
    <source>
        <dbReference type="SAM" id="MobiDB-lite"/>
    </source>
</evidence>
<feature type="compositionally biased region" description="Low complexity" evidence="1">
    <location>
        <begin position="13"/>
        <end position="32"/>
    </location>
</feature>
<feature type="compositionally biased region" description="Pro residues" evidence="1">
    <location>
        <begin position="1"/>
        <end position="12"/>
    </location>
</feature>
<dbReference type="EMBL" id="BRXU01000007">
    <property type="protein sequence ID" value="GLC52959.1"/>
    <property type="molecule type" value="Genomic_DNA"/>
</dbReference>
<comment type="caution">
    <text evidence="2">The sequence shown here is derived from an EMBL/GenBank/DDBJ whole genome shotgun (WGS) entry which is preliminary data.</text>
</comment>
<dbReference type="Proteomes" id="UP001165080">
    <property type="component" value="Unassembled WGS sequence"/>
</dbReference>
<sequence length="369" mass="39226">MPQPPEPAPRAPGPDTASPSASSAPAPAGAEEAAYQALVSELGPLSPQQLRQAAQERSWQLLDSRFLFWLREQERRPGLGSDQREVLSRLGQELTMMREWREEQANRTLLPSLASSLAYSNLQRWREETGAEAPEVVPGVDLEQLYRLGEQVGHVGLMTRGSLEEERKLRASWGGGGGGGGGGGTGPRRVSPRSGIEEFTKHNKAYADLAASAMARVRQRLMGFDDDGPSAAAAVLHALLRQMGSAEERANYLPEAFTPPGLQIQPEPSVPGSGGGGKPYFVVTTPAALTAAARERLAALMAPEGGEGGGAAAAAAAAAAEPVRRESLPSGEDEAAALTELLELVEEYDRAVYSRKTPLERMGHNPGPW</sequence>
<feature type="compositionally biased region" description="Gly residues" evidence="1">
    <location>
        <begin position="173"/>
        <end position="186"/>
    </location>
</feature>
<organism evidence="2 3">
    <name type="scientific">Pleodorina starrii</name>
    <dbReference type="NCBI Taxonomy" id="330485"/>
    <lineage>
        <taxon>Eukaryota</taxon>
        <taxon>Viridiplantae</taxon>
        <taxon>Chlorophyta</taxon>
        <taxon>core chlorophytes</taxon>
        <taxon>Chlorophyceae</taxon>
        <taxon>CS clade</taxon>
        <taxon>Chlamydomonadales</taxon>
        <taxon>Volvocaceae</taxon>
        <taxon>Pleodorina</taxon>
    </lineage>
</organism>
<gene>
    <name evidence="2" type="primary">PLEST002417</name>
    <name evidence="2" type="ORF">PLESTB_000692900</name>
</gene>